<dbReference type="InterPro" id="IPR050186">
    <property type="entry name" value="TPT_transporter"/>
</dbReference>
<evidence type="ECO:0000256" key="3">
    <source>
        <dbReference type="ARBA" id="ARBA00022989"/>
    </source>
</evidence>
<evidence type="ECO:0000256" key="2">
    <source>
        <dbReference type="ARBA" id="ARBA00022692"/>
    </source>
</evidence>
<feature type="transmembrane region" description="Helical" evidence="6">
    <location>
        <begin position="177"/>
        <end position="197"/>
    </location>
</feature>
<keyword evidence="9" id="KW-1185">Reference proteome</keyword>
<evidence type="ECO:0000256" key="1">
    <source>
        <dbReference type="ARBA" id="ARBA00004141"/>
    </source>
</evidence>
<feature type="transmembrane region" description="Helical" evidence="6">
    <location>
        <begin position="229"/>
        <end position="249"/>
    </location>
</feature>
<feature type="region of interest" description="Disordered" evidence="5">
    <location>
        <begin position="51"/>
        <end position="80"/>
    </location>
</feature>
<protein>
    <submittedName>
        <fullName evidence="8">GDP-fucose transporter 1</fullName>
    </submittedName>
</protein>
<dbReference type="Pfam" id="PF03151">
    <property type="entry name" value="TPT"/>
    <property type="match status" value="1"/>
</dbReference>
<keyword evidence="4 6" id="KW-0472">Membrane</keyword>
<sequence length="418" mass="45115">MDADSVIATITRVTLRSLLSASNLPTDTLERTRRNALLVDLAIARSESPISRHRLSTSRPPSLRNNHFKSSAMPHHATKPPASRGLVTGVVVFYLFAALSMVMANKWVLNTTSAPLFFLWTQLMIAVLLFGISDATRVLPDRLTLDINICKGLIPMVGLNVVGLSFSNYTLKYVDASFYQVARGLVLPFTVVTSFVVLHSRPSLRILLSCAVVTLGFFIGVFLDGTPISMIGIFFGVASSGITAMHSVVIKQSLEVVNGSALLLSWYTNLISAIVLLPICLLAGEGPGVLKLLSGDVVLAPDGGMSPLRTFMWGSLITGALGFLMSIASLLSIKVTSPITHMVSSAVRGVAASLLGMWLFHDIITSGRATSIAVILFGSFYYTWVKHQETQKPAPSPGAYERVKMEDVELGAKEHKPK</sequence>
<proteinExistence type="predicted"/>
<feature type="domain" description="Sugar phosphate transporter" evidence="7">
    <location>
        <begin position="91"/>
        <end position="382"/>
    </location>
</feature>
<feature type="transmembrane region" description="Helical" evidence="6">
    <location>
        <begin position="114"/>
        <end position="132"/>
    </location>
</feature>
<dbReference type="AlphaFoldDB" id="A0A369J5L0"/>
<evidence type="ECO:0000313" key="8">
    <source>
        <dbReference type="EMBL" id="RDB17238.1"/>
    </source>
</evidence>
<feature type="compositionally biased region" description="Polar residues" evidence="5">
    <location>
        <begin position="57"/>
        <end position="69"/>
    </location>
</feature>
<accession>A0A369J5L0</accession>
<dbReference type="OrthoDB" id="5547497at2759"/>
<dbReference type="InterPro" id="IPR004853">
    <property type="entry name" value="Sugar_P_trans_dom"/>
</dbReference>
<evidence type="ECO:0000256" key="4">
    <source>
        <dbReference type="ARBA" id="ARBA00023136"/>
    </source>
</evidence>
<dbReference type="PANTHER" id="PTHR11132">
    <property type="entry name" value="SOLUTE CARRIER FAMILY 35"/>
    <property type="match status" value="1"/>
</dbReference>
<dbReference type="FunCoup" id="A0A369J5L0">
    <property type="interactions" value="91"/>
</dbReference>
<feature type="transmembrane region" description="Helical" evidence="6">
    <location>
        <begin position="153"/>
        <end position="171"/>
    </location>
</feature>
<dbReference type="Proteomes" id="UP000076154">
    <property type="component" value="Unassembled WGS sequence"/>
</dbReference>
<comment type="subcellular location">
    <subcellularLocation>
        <location evidence="1">Membrane</location>
        <topology evidence="1">Multi-pass membrane protein</topology>
    </subcellularLocation>
</comment>
<feature type="transmembrane region" description="Helical" evidence="6">
    <location>
        <begin position="261"/>
        <end position="284"/>
    </location>
</feature>
<feature type="transmembrane region" description="Helical" evidence="6">
    <location>
        <begin position="204"/>
        <end position="223"/>
    </location>
</feature>
<feature type="transmembrane region" description="Helical" evidence="6">
    <location>
        <begin position="311"/>
        <end position="333"/>
    </location>
</feature>
<name>A0A369J5L0_HYPMA</name>
<gene>
    <name evidence="8" type="primary">slc35c1_0</name>
    <name evidence="8" type="ORF">Hypma_001769</name>
</gene>
<evidence type="ECO:0000256" key="6">
    <source>
        <dbReference type="SAM" id="Phobius"/>
    </source>
</evidence>
<evidence type="ECO:0000256" key="5">
    <source>
        <dbReference type="SAM" id="MobiDB-lite"/>
    </source>
</evidence>
<dbReference type="InParanoid" id="A0A369J5L0"/>
<dbReference type="EMBL" id="LUEZ02000113">
    <property type="protein sequence ID" value="RDB17238.1"/>
    <property type="molecule type" value="Genomic_DNA"/>
</dbReference>
<organism evidence="8 9">
    <name type="scientific">Hypsizygus marmoreus</name>
    <name type="common">White beech mushroom</name>
    <name type="synonym">Agaricus marmoreus</name>
    <dbReference type="NCBI Taxonomy" id="39966"/>
    <lineage>
        <taxon>Eukaryota</taxon>
        <taxon>Fungi</taxon>
        <taxon>Dikarya</taxon>
        <taxon>Basidiomycota</taxon>
        <taxon>Agaricomycotina</taxon>
        <taxon>Agaricomycetes</taxon>
        <taxon>Agaricomycetidae</taxon>
        <taxon>Agaricales</taxon>
        <taxon>Tricholomatineae</taxon>
        <taxon>Lyophyllaceae</taxon>
        <taxon>Hypsizygus</taxon>
    </lineage>
</organism>
<evidence type="ECO:0000313" key="9">
    <source>
        <dbReference type="Proteomes" id="UP000076154"/>
    </source>
</evidence>
<feature type="transmembrane region" description="Helical" evidence="6">
    <location>
        <begin position="86"/>
        <end position="108"/>
    </location>
</feature>
<keyword evidence="3 6" id="KW-1133">Transmembrane helix</keyword>
<reference evidence="8" key="1">
    <citation type="submission" date="2018-04" db="EMBL/GenBank/DDBJ databases">
        <title>Whole genome sequencing of Hypsizygus marmoreus.</title>
        <authorList>
            <person name="Choi I.-G."/>
            <person name="Min B."/>
            <person name="Kim J.-G."/>
            <person name="Kim S."/>
            <person name="Oh Y.-L."/>
            <person name="Kong W.-S."/>
            <person name="Park H."/>
            <person name="Jeong J."/>
            <person name="Song E.-S."/>
        </authorList>
    </citation>
    <scope>NUCLEOTIDE SEQUENCE [LARGE SCALE GENOMIC DNA]</scope>
    <source>
        <strain evidence="8">51987-8</strain>
    </source>
</reference>
<dbReference type="GO" id="GO:0016020">
    <property type="term" value="C:membrane"/>
    <property type="evidence" value="ECO:0007669"/>
    <property type="project" value="UniProtKB-SubCell"/>
</dbReference>
<keyword evidence="2 6" id="KW-0812">Transmembrane</keyword>
<comment type="caution">
    <text evidence="8">The sequence shown here is derived from an EMBL/GenBank/DDBJ whole genome shotgun (WGS) entry which is preliminary data.</text>
</comment>
<evidence type="ECO:0000259" key="7">
    <source>
        <dbReference type="Pfam" id="PF03151"/>
    </source>
</evidence>